<accession>A0A316USW8</accession>
<sequence>MITSPSRPQGLELKTEPITKLSEVHIALKALGAKTLDDYALEAVATSRDRFESGNQGQLSAPMASDDYLNDLDALALSSPRLTPSKRPRDGEQDADDNAEEAAPLLSTSSTGPLSLLPITVHSKLAKKMASSRTGSIHESFKREPGKTAVSTLNEFAQQAALRAPEYAHTSQEGWVAKRSRSV</sequence>
<evidence type="ECO:0000313" key="2">
    <source>
        <dbReference type="EMBL" id="PWN27431.1"/>
    </source>
</evidence>
<organism evidence="2 3">
    <name type="scientific">Jaminaea rosea</name>
    <dbReference type="NCBI Taxonomy" id="1569628"/>
    <lineage>
        <taxon>Eukaryota</taxon>
        <taxon>Fungi</taxon>
        <taxon>Dikarya</taxon>
        <taxon>Basidiomycota</taxon>
        <taxon>Ustilaginomycotina</taxon>
        <taxon>Exobasidiomycetes</taxon>
        <taxon>Microstromatales</taxon>
        <taxon>Microstromatales incertae sedis</taxon>
        <taxon>Jaminaea</taxon>
    </lineage>
</organism>
<feature type="region of interest" description="Disordered" evidence="1">
    <location>
        <begin position="128"/>
        <end position="148"/>
    </location>
</feature>
<feature type="region of interest" description="Disordered" evidence="1">
    <location>
        <begin position="75"/>
        <end position="110"/>
    </location>
</feature>
<dbReference type="EMBL" id="KZ819668">
    <property type="protein sequence ID" value="PWN27431.1"/>
    <property type="molecule type" value="Genomic_DNA"/>
</dbReference>
<reference evidence="2 3" key="1">
    <citation type="journal article" date="2018" name="Mol. Biol. Evol.">
        <title>Broad Genomic Sampling Reveals a Smut Pathogenic Ancestry of the Fungal Clade Ustilaginomycotina.</title>
        <authorList>
            <person name="Kijpornyongpan T."/>
            <person name="Mondo S.J."/>
            <person name="Barry K."/>
            <person name="Sandor L."/>
            <person name="Lee J."/>
            <person name="Lipzen A."/>
            <person name="Pangilinan J."/>
            <person name="LaButti K."/>
            <person name="Hainaut M."/>
            <person name="Henrissat B."/>
            <person name="Grigoriev I.V."/>
            <person name="Spatafora J.W."/>
            <person name="Aime M.C."/>
        </authorList>
    </citation>
    <scope>NUCLEOTIDE SEQUENCE [LARGE SCALE GENOMIC DNA]</scope>
    <source>
        <strain evidence="2 3">MCA 5214</strain>
    </source>
</reference>
<keyword evidence="3" id="KW-1185">Reference proteome</keyword>
<evidence type="ECO:0000256" key="1">
    <source>
        <dbReference type="SAM" id="MobiDB-lite"/>
    </source>
</evidence>
<dbReference type="AlphaFoldDB" id="A0A316USW8"/>
<protein>
    <submittedName>
        <fullName evidence="2">Uncharacterized protein</fullName>
    </submittedName>
</protein>
<dbReference type="Proteomes" id="UP000245884">
    <property type="component" value="Unassembled WGS sequence"/>
</dbReference>
<evidence type="ECO:0000313" key="3">
    <source>
        <dbReference type="Proteomes" id="UP000245884"/>
    </source>
</evidence>
<name>A0A316USW8_9BASI</name>
<dbReference type="RefSeq" id="XP_025362043.1">
    <property type="nucleotide sequence ID" value="XM_025506242.1"/>
</dbReference>
<feature type="compositionally biased region" description="Low complexity" evidence="1">
    <location>
        <begin position="101"/>
        <end position="110"/>
    </location>
</feature>
<proteinExistence type="predicted"/>
<feature type="region of interest" description="Disordered" evidence="1">
    <location>
        <begin position="164"/>
        <end position="183"/>
    </location>
</feature>
<dbReference type="GeneID" id="37028065"/>
<gene>
    <name evidence="2" type="ORF">BDZ90DRAFT_232401</name>
</gene>